<accession>A0A5S9BG07</accession>
<proteinExistence type="predicted"/>
<reference evidence="1 2" key="1">
    <citation type="submission" date="2018-11" db="EMBL/GenBank/DDBJ databases">
        <title>Complete genome sequence of Salmonella bacterophage AP6 chromosome.</title>
        <authorList>
            <person name="Park H."/>
            <person name="Ryu S."/>
        </authorList>
    </citation>
    <scope>NUCLEOTIDE SEQUENCE [LARGE SCALE GENOMIC DNA]</scope>
</reference>
<evidence type="ECO:0000313" key="2">
    <source>
        <dbReference type="Proteomes" id="UP000515448"/>
    </source>
</evidence>
<name>A0A5S9BG07_9CAUD</name>
<evidence type="ECO:0000313" key="1">
    <source>
        <dbReference type="EMBL" id="AZF89059.1"/>
    </source>
</evidence>
<gene>
    <name evidence="1" type="ORF">AP6_016</name>
</gene>
<organism evidence="1 2">
    <name type="scientific">Salmonella phage TS6</name>
    <dbReference type="NCBI Taxonomy" id="2491323"/>
    <lineage>
        <taxon>Viruses</taxon>
        <taxon>Duplodnaviria</taxon>
        <taxon>Heunggongvirae</taxon>
        <taxon>Uroviricota</taxon>
        <taxon>Caudoviricetes</taxon>
        <taxon>Sarkviridae</taxon>
        <taxon>Guernseyvirinae</taxon>
        <taxon>Cornellvirus</taxon>
        <taxon>Cornellvirus TS6</taxon>
    </lineage>
</organism>
<sequence>MAALLQFIVRTKNLAKDMASQIGNRLLVVSVDNYAATMTDVQHDVHRFVRHSPHSAIRRQPYDVIVVAEEYCAAHVEIVVKDSAFHRGQARRLFFINYYPNVGAVDRDSEFNVFHVGCLQMCLSDDLKISHR</sequence>
<keyword evidence="2" id="KW-1185">Reference proteome</keyword>
<dbReference type="EMBL" id="MK214385">
    <property type="protein sequence ID" value="AZF89059.1"/>
    <property type="molecule type" value="Genomic_DNA"/>
</dbReference>
<dbReference type="Proteomes" id="UP000515448">
    <property type="component" value="Segment"/>
</dbReference>
<protein>
    <submittedName>
        <fullName evidence="1">Uncharacterized protein</fullName>
    </submittedName>
</protein>